<gene>
    <name evidence="1" type="ORF">TR210_2664</name>
</gene>
<evidence type="ECO:0000313" key="1">
    <source>
        <dbReference type="EMBL" id="CZR09044.1"/>
    </source>
</evidence>
<sequence length="33" mass="3684">MSKLAADYAHKAQPRKNINIAFSIYSCFPEVGI</sequence>
<dbReference type="EMBL" id="FJNB01000027">
    <property type="protein sequence ID" value="CZR09044.1"/>
    <property type="molecule type" value="Genomic_DNA"/>
</dbReference>
<dbReference type="PROSITE" id="PS51257">
    <property type="entry name" value="PROKAR_LIPOPROTEIN"/>
    <property type="match status" value="1"/>
</dbReference>
<dbReference type="Proteomes" id="UP000076878">
    <property type="component" value="Unassembled WGS sequence"/>
</dbReference>
<protein>
    <submittedName>
        <fullName evidence="1">Uncharacterized protein</fullName>
    </submittedName>
</protein>
<accession>A0A143Z6W9</accession>
<proteinExistence type="predicted"/>
<name>A0A143Z6W9_9LACT</name>
<organism evidence="1 2">
    <name type="scientific">Trichococcus ilyis</name>
    <dbReference type="NCBI Taxonomy" id="640938"/>
    <lineage>
        <taxon>Bacteria</taxon>
        <taxon>Bacillati</taxon>
        <taxon>Bacillota</taxon>
        <taxon>Bacilli</taxon>
        <taxon>Lactobacillales</taxon>
        <taxon>Carnobacteriaceae</taxon>
        <taxon>Trichococcus</taxon>
    </lineage>
</organism>
<evidence type="ECO:0000313" key="2">
    <source>
        <dbReference type="Proteomes" id="UP000076878"/>
    </source>
</evidence>
<dbReference type="AlphaFoldDB" id="A0A143Z6W9"/>
<reference evidence="1 2" key="1">
    <citation type="submission" date="2016-02" db="EMBL/GenBank/DDBJ databases">
        <authorList>
            <person name="Wen L."/>
            <person name="He K."/>
            <person name="Yang H."/>
        </authorList>
    </citation>
    <scope>NUCLEOTIDE SEQUENCE [LARGE SCALE GENOMIC DNA]</scope>
    <source>
        <strain evidence="1">Trichococcus_R210</strain>
    </source>
</reference>